<keyword evidence="3 6" id="KW-0812">Transmembrane</keyword>
<keyword evidence="2 6" id="KW-1003">Cell membrane</keyword>
<dbReference type="GO" id="GO:0005886">
    <property type="term" value="C:plasma membrane"/>
    <property type="evidence" value="ECO:0007669"/>
    <property type="project" value="UniProtKB-SubCell"/>
</dbReference>
<accession>D6SMW7</accession>
<feature type="transmembrane region" description="Helical" evidence="6">
    <location>
        <begin position="43"/>
        <end position="72"/>
    </location>
</feature>
<comment type="caution">
    <text evidence="8">The sequence shown here is derived from an EMBL/GenBank/DDBJ whole genome shotgun (WGS) entry which is preliminary data.</text>
</comment>
<dbReference type="Proteomes" id="UP000005496">
    <property type="component" value="Unassembled WGS sequence"/>
</dbReference>
<gene>
    <name evidence="8" type="ORF">Dthio_PD3470</name>
</gene>
<dbReference type="PANTHER" id="PTHR12677">
    <property type="entry name" value="GOLGI APPARATUS MEMBRANE PROTEIN TVP38-RELATED"/>
    <property type="match status" value="1"/>
</dbReference>
<evidence type="ECO:0000256" key="6">
    <source>
        <dbReference type="RuleBase" id="RU366058"/>
    </source>
</evidence>
<evidence type="ECO:0000313" key="8">
    <source>
        <dbReference type="EMBL" id="EFI36028.1"/>
    </source>
</evidence>
<reference evidence="8" key="1">
    <citation type="submission" date="2010-05" db="EMBL/GenBank/DDBJ databases">
        <title>The draft genome of Desulfonatronospira thiodismutans ASO3-1.</title>
        <authorList>
            <consortium name="US DOE Joint Genome Institute (JGI-PGF)"/>
            <person name="Lucas S."/>
            <person name="Copeland A."/>
            <person name="Lapidus A."/>
            <person name="Cheng J.-F."/>
            <person name="Bruce D."/>
            <person name="Goodwin L."/>
            <person name="Pitluck S."/>
            <person name="Chertkov O."/>
            <person name="Brettin T."/>
            <person name="Detter J.C."/>
            <person name="Han C."/>
            <person name="Land M.L."/>
            <person name="Hauser L."/>
            <person name="Kyrpides N."/>
            <person name="Mikhailova N."/>
            <person name="Muyzer G."/>
            <person name="Woyke T."/>
        </authorList>
    </citation>
    <scope>NUCLEOTIDE SEQUENCE [LARGE SCALE GENOMIC DNA]</scope>
    <source>
        <strain evidence="8">ASO3-1</strain>
    </source>
</reference>
<dbReference type="eggNOG" id="COG0398">
    <property type="taxonomic scope" value="Bacteria"/>
</dbReference>
<evidence type="ECO:0000259" key="7">
    <source>
        <dbReference type="Pfam" id="PF09335"/>
    </source>
</evidence>
<protein>
    <recommendedName>
        <fullName evidence="6">TVP38/TMEM64 family membrane protein</fullName>
    </recommendedName>
</protein>
<dbReference type="InterPro" id="IPR015414">
    <property type="entry name" value="TMEM64"/>
</dbReference>
<feature type="transmembrane region" description="Helical" evidence="6">
    <location>
        <begin position="140"/>
        <end position="170"/>
    </location>
</feature>
<name>D6SMW7_9BACT</name>
<dbReference type="PANTHER" id="PTHR12677:SF59">
    <property type="entry name" value="GOLGI APPARATUS MEMBRANE PROTEIN TVP38-RELATED"/>
    <property type="match status" value="1"/>
</dbReference>
<evidence type="ECO:0000256" key="1">
    <source>
        <dbReference type="ARBA" id="ARBA00004651"/>
    </source>
</evidence>
<comment type="similarity">
    <text evidence="6">Belongs to the TVP38/TMEM64 family.</text>
</comment>
<sequence length="220" mass="24349">MYSKSSLKVLILAIILLAGLYLQQSGIIDLSREIARAESLAELWWAPVVFIFAMGSLYTIAMPAAFFIWILGVIYHPWPATLMVIAGGALGSIGAYYFTGYLSTAVREKFARTQAFSLLRKNSGFFQLLAMRSLPGFPHVLINFSCGILQIPLAAYIYSTILGFAFKGYIYTTAVHNATHHVHESGNNIVSFQTVWPLLLLVVFSLGGIFIQKKILKNTC</sequence>
<organism evidence="8 9">
    <name type="scientific">Desulfonatronospira thiodismutans ASO3-1</name>
    <dbReference type="NCBI Taxonomy" id="555779"/>
    <lineage>
        <taxon>Bacteria</taxon>
        <taxon>Pseudomonadati</taxon>
        <taxon>Thermodesulfobacteriota</taxon>
        <taxon>Desulfovibrionia</taxon>
        <taxon>Desulfovibrionales</taxon>
        <taxon>Desulfonatronovibrionaceae</taxon>
        <taxon>Desulfonatronospira</taxon>
    </lineage>
</organism>
<feature type="transmembrane region" description="Helical" evidence="6">
    <location>
        <begin position="6"/>
        <end position="22"/>
    </location>
</feature>
<dbReference type="EMBL" id="ACJN02000001">
    <property type="protein sequence ID" value="EFI36028.1"/>
    <property type="molecule type" value="Genomic_DNA"/>
</dbReference>
<keyword evidence="4 6" id="KW-1133">Transmembrane helix</keyword>
<feature type="transmembrane region" description="Helical" evidence="6">
    <location>
        <begin position="78"/>
        <end position="99"/>
    </location>
</feature>
<evidence type="ECO:0000313" key="9">
    <source>
        <dbReference type="Proteomes" id="UP000005496"/>
    </source>
</evidence>
<evidence type="ECO:0000256" key="2">
    <source>
        <dbReference type="ARBA" id="ARBA00022475"/>
    </source>
</evidence>
<proteinExistence type="inferred from homology"/>
<dbReference type="AlphaFoldDB" id="D6SMW7"/>
<dbReference type="RefSeq" id="WP_008869156.1">
    <property type="nucleotide sequence ID" value="NZ_ACJN02000001.1"/>
</dbReference>
<keyword evidence="9" id="KW-1185">Reference proteome</keyword>
<evidence type="ECO:0000256" key="3">
    <source>
        <dbReference type="ARBA" id="ARBA00022692"/>
    </source>
</evidence>
<evidence type="ECO:0000256" key="5">
    <source>
        <dbReference type="ARBA" id="ARBA00023136"/>
    </source>
</evidence>
<feature type="transmembrane region" description="Helical" evidence="6">
    <location>
        <begin position="190"/>
        <end position="211"/>
    </location>
</feature>
<dbReference type="OrthoDB" id="5242213at2"/>
<keyword evidence="5 6" id="KW-0472">Membrane</keyword>
<comment type="subcellular location">
    <subcellularLocation>
        <location evidence="1 6">Cell membrane</location>
        <topology evidence="1 6">Multi-pass membrane protein</topology>
    </subcellularLocation>
</comment>
<dbReference type="InterPro" id="IPR032816">
    <property type="entry name" value="VTT_dom"/>
</dbReference>
<dbReference type="Pfam" id="PF09335">
    <property type="entry name" value="VTT_dom"/>
    <property type="match status" value="1"/>
</dbReference>
<evidence type="ECO:0000256" key="4">
    <source>
        <dbReference type="ARBA" id="ARBA00022989"/>
    </source>
</evidence>
<feature type="domain" description="VTT" evidence="7">
    <location>
        <begin position="63"/>
        <end position="176"/>
    </location>
</feature>